<feature type="domain" description="Pyruvate carboxyltransferase" evidence="14">
    <location>
        <begin position="16"/>
        <end position="267"/>
    </location>
</feature>
<comment type="pathway">
    <text evidence="4">Amino-acid biosynthesis; L-leucine biosynthesis; L-leucine from 3-methyl-2-oxobutanoate: step 1/4.</text>
</comment>
<comment type="catalytic activity">
    <reaction evidence="1">
        <text>3-methyl-2-oxobutanoate + acetyl-CoA + H2O = (2S)-2-isopropylmalate + CoA + H(+)</text>
        <dbReference type="Rhea" id="RHEA:21524"/>
        <dbReference type="ChEBI" id="CHEBI:1178"/>
        <dbReference type="ChEBI" id="CHEBI:11851"/>
        <dbReference type="ChEBI" id="CHEBI:15377"/>
        <dbReference type="ChEBI" id="CHEBI:15378"/>
        <dbReference type="ChEBI" id="CHEBI:57287"/>
        <dbReference type="ChEBI" id="CHEBI:57288"/>
        <dbReference type="EC" id="2.3.3.13"/>
    </reaction>
</comment>
<dbReference type="NCBIfam" id="NF002086">
    <property type="entry name" value="PRK00915.1-3"/>
    <property type="match status" value="1"/>
</dbReference>
<dbReference type="PANTHER" id="PTHR42880:SF2">
    <property type="entry name" value="(R)-CITRAMALATE SYNTHASE CIMA"/>
    <property type="match status" value="1"/>
</dbReference>
<dbReference type="PROSITE" id="PS50991">
    <property type="entry name" value="PYR_CT"/>
    <property type="match status" value="1"/>
</dbReference>
<evidence type="ECO:0000256" key="11">
    <source>
        <dbReference type="ARBA" id="ARBA00029993"/>
    </source>
</evidence>
<dbReference type="Proteomes" id="UP000606900">
    <property type="component" value="Unassembled WGS sequence"/>
</dbReference>
<dbReference type="InterPro" id="IPR000891">
    <property type="entry name" value="PYR_CT"/>
</dbReference>
<keyword evidence="8" id="KW-0028">Amino-acid biosynthesis</keyword>
<dbReference type="EMBL" id="JADIIL010000019">
    <property type="protein sequence ID" value="MBF4474929.1"/>
    <property type="molecule type" value="Genomic_DNA"/>
</dbReference>
<evidence type="ECO:0000256" key="9">
    <source>
        <dbReference type="ARBA" id="ARBA00022679"/>
    </source>
</evidence>
<dbReference type="InterPro" id="IPR013785">
    <property type="entry name" value="Aldolase_TIM"/>
</dbReference>
<comment type="function">
    <text evidence="3">Catalyzes the condensation of the acetyl group of acetyl-CoA with 3-methyl-2-oxobutanoate (2-oxoisovalerate) to form 3-carboxy-3-hydroxy-4-methylpentanoate (2-isopropylmalate).</text>
</comment>
<keyword evidence="10" id="KW-0100">Branched-chain amino acid biosynthesis</keyword>
<reference evidence="15" key="1">
    <citation type="submission" date="2013-12" db="EMBL/GenBank/DDBJ databases">
        <title>The complete genome sequence of Methanobacterium sp. BRM9.</title>
        <authorList>
            <consortium name="Pastoral Greenhouse Gas Research Consortium"/>
            <person name="Kelly W.J."/>
            <person name="Leahy S.C."/>
            <person name="Perry R."/>
            <person name="Li D."/>
            <person name="Altermann E."/>
            <person name="Lambie S.C."/>
            <person name="Attwood G.T."/>
        </authorList>
    </citation>
    <scope>NUCLEOTIDE SEQUENCE [LARGE SCALE GENOMIC DNA]</scope>
    <source>
        <strain evidence="15">BRM9</strain>
    </source>
</reference>
<keyword evidence="19" id="KW-1185">Reference proteome</keyword>
<evidence type="ECO:0000256" key="7">
    <source>
        <dbReference type="ARBA" id="ARBA00012973"/>
    </source>
</evidence>
<evidence type="ECO:0000256" key="10">
    <source>
        <dbReference type="ARBA" id="ARBA00023304"/>
    </source>
</evidence>
<evidence type="ECO:0000313" key="15">
    <source>
        <dbReference type="EMBL" id="AIS30900.1"/>
    </source>
</evidence>
<dbReference type="InterPro" id="IPR002034">
    <property type="entry name" value="AIPM/Hcit_synth_CS"/>
</dbReference>
<dbReference type="PATRIC" id="fig|2162.10.peg.27"/>
<dbReference type="CDD" id="cd07940">
    <property type="entry name" value="DRE_TIM_IPMS"/>
    <property type="match status" value="1"/>
</dbReference>
<dbReference type="GO" id="GO:0003852">
    <property type="term" value="F:2-isopropylmalate synthase activity"/>
    <property type="evidence" value="ECO:0007669"/>
    <property type="project" value="UniProtKB-EC"/>
</dbReference>
<dbReference type="EMBL" id="LN734822">
    <property type="protein sequence ID" value="CEL23685.1"/>
    <property type="molecule type" value="Genomic_DNA"/>
</dbReference>
<evidence type="ECO:0000256" key="12">
    <source>
        <dbReference type="ARBA" id="ARBA00030312"/>
    </source>
</evidence>
<dbReference type="Proteomes" id="UP000062768">
    <property type="component" value="Chromosome I"/>
</dbReference>
<dbReference type="GO" id="GO:0009098">
    <property type="term" value="P:L-leucine biosynthetic process"/>
    <property type="evidence" value="ECO:0007669"/>
    <property type="project" value="InterPro"/>
</dbReference>
<name>A0A090I3N5_METFO</name>
<dbReference type="SUPFAM" id="SSF51569">
    <property type="entry name" value="Aldolase"/>
    <property type="match status" value="1"/>
</dbReference>
<accession>A0A090I3N5</accession>
<dbReference type="KEGG" id="mfi:DSM1535_1385"/>
<evidence type="ECO:0000256" key="5">
    <source>
        <dbReference type="ARBA" id="ARBA00006154"/>
    </source>
</evidence>
<dbReference type="Proteomes" id="UP000029661">
    <property type="component" value="Chromosome"/>
</dbReference>
<proteinExistence type="inferred from homology"/>
<evidence type="ECO:0000256" key="13">
    <source>
        <dbReference type="RuleBase" id="RU003523"/>
    </source>
</evidence>
<gene>
    <name evidence="16" type="primary">leuA</name>
    <name evidence="15" type="ORF">BRM9_0067</name>
    <name evidence="16" type="ORF">DSM1535_1385</name>
    <name evidence="18" type="ORF">ISP06_05585</name>
    <name evidence="17" type="ORF">MB9_0028</name>
</gene>
<comment type="cofactor">
    <cofactor evidence="2">
        <name>a divalent metal cation</name>
        <dbReference type="ChEBI" id="CHEBI:60240"/>
    </cofactor>
</comment>
<evidence type="ECO:0000259" key="14">
    <source>
        <dbReference type="PROSITE" id="PS50991"/>
    </source>
</evidence>
<evidence type="ECO:0000256" key="1">
    <source>
        <dbReference type="ARBA" id="ARBA00000064"/>
    </source>
</evidence>
<dbReference type="FunFam" id="3.20.20.70:FF:000010">
    <property type="entry name" value="2-isopropylmalate synthase"/>
    <property type="match status" value="1"/>
</dbReference>
<evidence type="ECO:0000256" key="4">
    <source>
        <dbReference type="ARBA" id="ARBA00004689"/>
    </source>
</evidence>
<dbReference type="Gene3D" id="3.20.20.70">
    <property type="entry name" value="Aldolase class I"/>
    <property type="match status" value="1"/>
</dbReference>
<dbReference type="GeneID" id="26738301"/>
<dbReference type="PANTHER" id="PTHR42880">
    <property type="entry name" value="HOMOCITRATE SYNTHASE"/>
    <property type="match status" value="1"/>
</dbReference>
<dbReference type="EMBL" id="LN515531">
    <property type="protein sequence ID" value="CEA13719.1"/>
    <property type="molecule type" value="Genomic_DNA"/>
</dbReference>
<dbReference type="EC" id="2.3.3.13" evidence="7"/>
<evidence type="ECO:0000256" key="3">
    <source>
        <dbReference type="ARBA" id="ARBA00003715"/>
    </source>
</evidence>
<dbReference type="InterPro" id="IPR054691">
    <property type="entry name" value="LeuA/HCS_post-cat"/>
</dbReference>
<evidence type="ECO:0000313" key="18">
    <source>
        <dbReference type="EMBL" id="MBF4474929.1"/>
    </source>
</evidence>
<dbReference type="EMBL" id="CP006933">
    <property type="protein sequence ID" value="AIS30900.1"/>
    <property type="molecule type" value="Genomic_DNA"/>
</dbReference>
<dbReference type="FunFam" id="3.30.160.270:FF:000003">
    <property type="entry name" value="2-isopropylmalate synthase"/>
    <property type="match status" value="1"/>
</dbReference>
<evidence type="ECO:0000256" key="8">
    <source>
        <dbReference type="ARBA" id="ARBA00022605"/>
    </source>
</evidence>
<dbReference type="PROSITE" id="PS00815">
    <property type="entry name" value="AIPM_HOMOCIT_SYNTH_1"/>
    <property type="match status" value="1"/>
</dbReference>
<dbReference type="OrthoDB" id="6555at2157"/>
<evidence type="ECO:0000256" key="6">
    <source>
        <dbReference type="ARBA" id="ARBA00011738"/>
    </source>
</evidence>
<protein>
    <recommendedName>
        <fullName evidence="7">2-isopropylmalate synthase</fullName>
        <ecNumber evidence="7">2.3.3.13</ecNumber>
    </recommendedName>
    <alternativeName>
        <fullName evidence="11">Alpha-IPM synthase</fullName>
    </alternativeName>
    <alternativeName>
        <fullName evidence="12">Alpha-isopropylmalate synthase</fullName>
    </alternativeName>
</protein>
<dbReference type="NCBIfam" id="TIGR02090">
    <property type="entry name" value="LEU1_arch"/>
    <property type="match status" value="1"/>
</dbReference>
<evidence type="ECO:0000313" key="16">
    <source>
        <dbReference type="EMBL" id="CEA13719.1"/>
    </source>
</evidence>
<dbReference type="InterPro" id="IPR011830">
    <property type="entry name" value="LEU1_arch"/>
</dbReference>
<evidence type="ECO:0000256" key="2">
    <source>
        <dbReference type="ARBA" id="ARBA00001968"/>
    </source>
</evidence>
<organism evidence="16">
    <name type="scientific">Methanobacterium formicicum</name>
    <dbReference type="NCBI Taxonomy" id="2162"/>
    <lineage>
        <taxon>Archaea</taxon>
        <taxon>Methanobacteriati</taxon>
        <taxon>Methanobacteriota</taxon>
        <taxon>Methanomada group</taxon>
        <taxon>Methanobacteria</taxon>
        <taxon>Methanobacteriales</taxon>
        <taxon>Methanobacteriaceae</taxon>
        <taxon>Methanobacterium</taxon>
    </lineage>
</organism>
<dbReference type="KEGG" id="mfc:BRM9_0067"/>
<comment type="subunit">
    <text evidence="6">Homodimer.</text>
</comment>
<dbReference type="Gene3D" id="1.10.238.260">
    <property type="match status" value="1"/>
</dbReference>
<reference evidence="18" key="4">
    <citation type="submission" date="2020-10" db="EMBL/GenBank/DDBJ databases">
        <title>Dehalococcoides mccartyi of a TCE/Cr reducing biochatode.</title>
        <authorList>
            <person name="Matturro B."/>
        </authorList>
    </citation>
    <scope>NUCLEOTIDE SEQUENCE</scope>
    <source>
        <strain evidence="18">Bin2</strain>
    </source>
</reference>
<dbReference type="Pfam" id="PF08502">
    <property type="entry name" value="LeuA_dimer"/>
    <property type="match status" value="1"/>
</dbReference>
<dbReference type="NCBIfam" id="NF002085">
    <property type="entry name" value="PRK00915.1-2"/>
    <property type="match status" value="1"/>
</dbReference>
<dbReference type="FunFam" id="1.10.238.260:FF:000001">
    <property type="entry name" value="2-isopropylmalate synthase"/>
    <property type="match status" value="1"/>
</dbReference>
<dbReference type="PROSITE" id="PS00816">
    <property type="entry name" value="AIPM_HOMOCIT_SYNTH_2"/>
    <property type="match status" value="1"/>
</dbReference>
<sequence length="511" mass="55228">MYIDKVKQEMKIPEKVRIFDTTLRDGEQTPGVAITPEEKIRIAKRLDNLGVDVIEVGFPAASLGERKAAQEIKGLGLNAKVCGLARVLQEDLDAALDSDVDYIHTFIGTSPLHREYKLHMDQEEILTKAVDAVEYIKDHGIIAEFSAEDATRTEFEFLKNIYTAVEDAGADVINVPDTVGVMVPASMRQLVGDLKEVVSIPISVHCHDDFGLAVANSLAAVEAGALQVHATINGLGERAGNTSLEEVVMALMATYGIKTNITTELLVGTSELVSRITGVKMPPNKAIVGENAFAHEAGIHVHGVLQKAETYEPLKPEMVGHTRRIVMGKHTGARAIKSKLDDYGIEMNEDQFCTLYDQVKKLGDKGKMVTDADLQALAETVLGKPKEEKVKLEGFTVMTGDNVLPTATVKLNIDGKIKTAAKTGVGPVDASINVIQDLVRETADIELKEYHIEAITGGTNALAEVFVIMADGEGHSATGRSTVEDIVMASVEAVLDSINKILLARDMDQLP</sequence>
<dbReference type="InterPro" id="IPR013709">
    <property type="entry name" value="2-isopropylmalate_synth_dimer"/>
</dbReference>
<dbReference type="SMART" id="SM00917">
    <property type="entry name" value="LeuA_dimer"/>
    <property type="match status" value="1"/>
</dbReference>
<evidence type="ECO:0000313" key="19">
    <source>
        <dbReference type="Proteomes" id="UP000062768"/>
    </source>
</evidence>
<keyword evidence="9 13" id="KW-0808">Transferase</keyword>
<keyword evidence="16" id="KW-0012">Acyltransferase</keyword>
<dbReference type="RefSeq" id="WP_048072899.1">
    <property type="nucleotide sequence ID" value="NZ_CP006933.1"/>
</dbReference>
<evidence type="ECO:0000313" key="17">
    <source>
        <dbReference type="EMBL" id="CEL23685.1"/>
    </source>
</evidence>
<dbReference type="AlphaFoldDB" id="A0A090I3N5"/>
<dbReference type="STRING" id="2162.BRM9_0067"/>
<dbReference type="InterPro" id="IPR036230">
    <property type="entry name" value="LeuA_allosteric_dom_sf"/>
</dbReference>
<reference evidence="16" key="2">
    <citation type="submission" date="2014-08" db="EMBL/GenBank/DDBJ databases">
        <authorList>
            <person name="Wibberg D."/>
        </authorList>
    </citation>
    <scope>NUCLEOTIDE SEQUENCE</scope>
</reference>
<dbReference type="SUPFAM" id="SSF110921">
    <property type="entry name" value="2-isopropylmalate synthase LeuA, allosteric (dimerisation) domain"/>
    <property type="match status" value="1"/>
</dbReference>
<dbReference type="Gene3D" id="3.30.160.740">
    <property type="match status" value="1"/>
</dbReference>
<reference evidence="17" key="3">
    <citation type="submission" date="2014-09" db="EMBL/GenBank/DDBJ databases">
        <authorList>
            <person name="Bishop-Lilly K.A."/>
            <person name="Broomall S.M."/>
            <person name="Chain P.S."/>
            <person name="Chertkov O."/>
            <person name="Coyne S.R."/>
            <person name="Daligault H.E."/>
            <person name="Davenport K.W."/>
            <person name="Erkkila T."/>
            <person name="Frey K.G."/>
            <person name="Gibbons H.S."/>
            <person name="Gu W."/>
            <person name="Jaissle J."/>
            <person name="Johnson S.L."/>
            <person name="Koroleva G.I."/>
            <person name="Ladner J.T."/>
            <person name="Lo C.-C."/>
            <person name="Minogue T.D."/>
            <person name="Munk C."/>
            <person name="Palacios G.F."/>
            <person name="Redden C.L."/>
            <person name="Rosenzweig C.N."/>
            <person name="Scholz M.B."/>
            <person name="Teshima H."/>
            <person name="Xu Y."/>
        </authorList>
    </citation>
    <scope>NUCLEOTIDE SEQUENCE</scope>
    <source>
        <strain evidence="17">Mb9</strain>
    </source>
</reference>
<dbReference type="Pfam" id="PF22617">
    <property type="entry name" value="HCS_D2"/>
    <property type="match status" value="1"/>
</dbReference>
<dbReference type="Pfam" id="PF00682">
    <property type="entry name" value="HMGL-like"/>
    <property type="match status" value="1"/>
</dbReference>
<comment type="similarity">
    <text evidence="5 13">Belongs to the alpha-IPM synthase/homocitrate synthase family.</text>
</comment>